<reference evidence="2" key="1">
    <citation type="submission" date="2021-01" db="EMBL/GenBank/DDBJ databases">
        <title>Whole genome shotgun sequence of Sinosporangium siamense NBRC 109515.</title>
        <authorList>
            <person name="Komaki H."/>
            <person name="Tamura T."/>
        </authorList>
    </citation>
    <scope>NUCLEOTIDE SEQUENCE</scope>
    <source>
        <strain evidence="2">NBRC 109515</strain>
    </source>
</reference>
<sequence length="79" mass="8676">MDSHNQLRNRVERQAYGEAGEAKWPPADTATTPTKFTAGHRRGRETGRVRAATMGRAEGLDRVVSRRDGGPRCGIGWAL</sequence>
<name>A0A919V692_9ACTN</name>
<dbReference type="Proteomes" id="UP000606172">
    <property type="component" value="Unassembled WGS sequence"/>
</dbReference>
<evidence type="ECO:0000313" key="2">
    <source>
        <dbReference type="EMBL" id="GII91771.1"/>
    </source>
</evidence>
<accession>A0A919V692</accession>
<protein>
    <submittedName>
        <fullName evidence="2">Uncharacterized protein</fullName>
    </submittedName>
</protein>
<evidence type="ECO:0000256" key="1">
    <source>
        <dbReference type="SAM" id="MobiDB-lite"/>
    </source>
</evidence>
<dbReference type="AlphaFoldDB" id="A0A919V692"/>
<proteinExistence type="predicted"/>
<comment type="caution">
    <text evidence="2">The sequence shown here is derived from an EMBL/GenBank/DDBJ whole genome shotgun (WGS) entry which is preliminary data.</text>
</comment>
<organism evidence="2 3">
    <name type="scientific">Sinosporangium siamense</name>
    <dbReference type="NCBI Taxonomy" id="1367973"/>
    <lineage>
        <taxon>Bacteria</taxon>
        <taxon>Bacillati</taxon>
        <taxon>Actinomycetota</taxon>
        <taxon>Actinomycetes</taxon>
        <taxon>Streptosporangiales</taxon>
        <taxon>Streptosporangiaceae</taxon>
        <taxon>Sinosporangium</taxon>
    </lineage>
</organism>
<feature type="region of interest" description="Disordered" evidence="1">
    <location>
        <begin position="1"/>
        <end position="46"/>
    </location>
</feature>
<gene>
    <name evidence="2" type="ORF">Ssi02_20020</name>
</gene>
<evidence type="ECO:0000313" key="3">
    <source>
        <dbReference type="Proteomes" id="UP000606172"/>
    </source>
</evidence>
<keyword evidence="3" id="KW-1185">Reference proteome</keyword>
<feature type="compositionally biased region" description="Basic and acidic residues" evidence="1">
    <location>
        <begin position="1"/>
        <end position="15"/>
    </location>
</feature>
<dbReference type="EMBL" id="BOOW01000012">
    <property type="protein sequence ID" value="GII91771.1"/>
    <property type="molecule type" value="Genomic_DNA"/>
</dbReference>